<name>A0A8D8Y411_9HEMI</name>
<dbReference type="PANTHER" id="PTHR12547:SF18">
    <property type="entry name" value="PROTEIN TIS11"/>
    <property type="match status" value="1"/>
</dbReference>
<evidence type="ECO:0000313" key="7">
    <source>
        <dbReference type="EMBL" id="CAG6718323.1"/>
    </source>
</evidence>
<dbReference type="InterPro" id="IPR036855">
    <property type="entry name" value="Znf_CCCH_sf"/>
</dbReference>
<dbReference type="Gene3D" id="4.10.1000.10">
    <property type="entry name" value="Zinc finger, CCCH-type"/>
    <property type="match status" value="2"/>
</dbReference>
<dbReference type="AlphaFoldDB" id="A0A8D8Y411"/>
<dbReference type="SMART" id="SM00356">
    <property type="entry name" value="ZnF_C3H1"/>
    <property type="match status" value="2"/>
</dbReference>
<dbReference type="EMBL" id="HBUF01623508">
    <property type="protein sequence ID" value="CAG6781554.1"/>
    <property type="molecule type" value="Transcribed_RNA"/>
</dbReference>
<feature type="domain" description="C3H1-type" evidence="6">
    <location>
        <begin position="130"/>
        <end position="158"/>
    </location>
</feature>
<dbReference type="EMBL" id="HBUF01623507">
    <property type="protein sequence ID" value="CAG6781553.1"/>
    <property type="molecule type" value="Transcribed_RNA"/>
</dbReference>
<dbReference type="PANTHER" id="PTHR12547">
    <property type="entry name" value="CCCH ZINC FINGER/TIS11-RELATED"/>
    <property type="match status" value="1"/>
</dbReference>
<evidence type="ECO:0000256" key="1">
    <source>
        <dbReference type="ARBA" id="ARBA00022723"/>
    </source>
</evidence>
<keyword evidence="3 5" id="KW-0863">Zinc-finger</keyword>
<dbReference type="EMBL" id="HBUF01322351">
    <property type="protein sequence ID" value="CAG6695216.1"/>
    <property type="molecule type" value="Transcribed_RNA"/>
</dbReference>
<feature type="zinc finger region" description="C3H1-type" evidence="5">
    <location>
        <begin position="130"/>
        <end position="158"/>
    </location>
</feature>
<dbReference type="GO" id="GO:0003729">
    <property type="term" value="F:mRNA binding"/>
    <property type="evidence" value="ECO:0007669"/>
    <property type="project" value="InterPro"/>
</dbReference>
<accession>A0A8D8Y411</accession>
<evidence type="ECO:0000256" key="5">
    <source>
        <dbReference type="PROSITE-ProRule" id="PRU00723"/>
    </source>
</evidence>
<dbReference type="InterPro" id="IPR000571">
    <property type="entry name" value="Znf_CCCH"/>
</dbReference>
<dbReference type="EMBL" id="HBUF01357301">
    <property type="protein sequence ID" value="CAG6718323.1"/>
    <property type="molecule type" value="Transcribed_RNA"/>
</dbReference>
<dbReference type="InterPro" id="IPR045877">
    <property type="entry name" value="ZFP36-like"/>
</dbReference>
<feature type="domain" description="C3H1-type" evidence="6">
    <location>
        <begin position="92"/>
        <end position="120"/>
    </location>
</feature>
<feature type="zinc finger region" description="C3H1-type" evidence="5">
    <location>
        <begin position="92"/>
        <end position="120"/>
    </location>
</feature>
<keyword evidence="2" id="KW-0677">Repeat</keyword>
<evidence type="ECO:0000256" key="3">
    <source>
        <dbReference type="ARBA" id="ARBA00022771"/>
    </source>
</evidence>
<keyword evidence="1 5" id="KW-0479">Metal-binding</keyword>
<dbReference type="GO" id="GO:0008270">
    <property type="term" value="F:zinc ion binding"/>
    <property type="evidence" value="ECO:0007669"/>
    <property type="project" value="UniProtKB-KW"/>
</dbReference>
<evidence type="ECO:0000256" key="2">
    <source>
        <dbReference type="ARBA" id="ARBA00022737"/>
    </source>
</evidence>
<dbReference type="EMBL" id="HBUF01070258">
    <property type="protein sequence ID" value="CAG6629258.1"/>
    <property type="molecule type" value="Transcribed_RNA"/>
</dbReference>
<organism evidence="7">
    <name type="scientific">Cacopsylla melanoneura</name>
    <dbReference type="NCBI Taxonomy" id="428564"/>
    <lineage>
        <taxon>Eukaryota</taxon>
        <taxon>Metazoa</taxon>
        <taxon>Ecdysozoa</taxon>
        <taxon>Arthropoda</taxon>
        <taxon>Hexapoda</taxon>
        <taxon>Insecta</taxon>
        <taxon>Pterygota</taxon>
        <taxon>Neoptera</taxon>
        <taxon>Paraneoptera</taxon>
        <taxon>Hemiptera</taxon>
        <taxon>Sternorrhyncha</taxon>
        <taxon>Psylloidea</taxon>
        <taxon>Psyllidae</taxon>
        <taxon>Psyllinae</taxon>
        <taxon>Cacopsylla</taxon>
    </lineage>
</organism>
<evidence type="ECO:0000256" key="4">
    <source>
        <dbReference type="ARBA" id="ARBA00022833"/>
    </source>
</evidence>
<dbReference type="FunFam" id="4.10.1000.10:FF:000002">
    <property type="entry name" value="Zinc finger protein 36, C3H1 type-like 1"/>
    <property type="match status" value="1"/>
</dbReference>
<dbReference type="FunFam" id="4.10.1000.10:FF:000001">
    <property type="entry name" value="zinc finger CCCH domain-containing protein 15-like"/>
    <property type="match status" value="1"/>
</dbReference>
<dbReference type="EMBL" id="HBUF01070257">
    <property type="protein sequence ID" value="CAG6629257.1"/>
    <property type="molecule type" value="Transcribed_RNA"/>
</dbReference>
<dbReference type="SUPFAM" id="SSF90229">
    <property type="entry name" value="CCCH zinc finger"/>
    <property type="match status" value="2"/>
</dbReference>
<reference evidence="7" key="1">
    <citation type="submission" date="2021-05" db="EMBL/GenBank/DDBJ databases">
        <authorList>
            <person name="Alioto T."/>
            <person name="Alioto T."/>
            <person name="Gomez Garrido J."/>
        </authorList>
    </citation>
    <scope>NUCLEOTIDE SEQUENCE</scope>
</reference>
<proteinExistence type="predicted"/>
<evidence type="ECO:0000259" key="6">
    <source>
        <dbReference type="PROSITE" id="PS50103"/>
    </source>
</evidence>
<sequence length="254" mass="28568">MMSSKSVAPFKQNSILNQDLDDILDTRYFQFDREAPLSRRPSSCQRTGSNNSLLVNFFNNNSKKERKLSRTNSNSNSDDKNSVTIAGSIYCRYKTELCRPYKEKGECKYGNKCQFAHGANELRSALRHPKYKTEPCHKFHTTGFCNYGPRCTYIHNEEDDDMILSGKVNSLHSEPSSSPSSFGSISPPPYSANTAFSFAPLVRLPSSSSSSDSNYTESRTSSPLSFEGKEYQQFNSFAASPFFSFGSLRNQLMT</sequence>
<keyword evidence="4 5" id="KW-0862">Zinc</keyword>
<dbReference type="Pfam" id="PF00642">
    <property type="entry name" value="zf-CCCH"/>
    <property type="match status" value="2"/>
</dbReference>
<dbReference type="PROSITE" id="PS50103">
    <property type="entry name" value="ZF_C3H1"/>
    <property type="match status" value="2"/>
</dbReference>
<protein>
    <submittedName>
        <fullName evidence="7">Zinc finger protein 36, C3H1 type-like 1</fullName>
    </submittedName>
</protein>